<dbReference type="Proteomes" id="UP000305778">
    <property type="component" value="Unassembled WGS sequence"/>
</dbReference>
<evidence type="ECO:0000256" key="4">
    <source>
        <dbReference type="ARBA" id="ARBA00022692"/>
    </source>
</evidence>
<evidence type="ECO:0000256" key="2">
    <source>
        <dbReference type="ARBA" id="ARBA00006679"/>
    </source>
</evidence>
<dbReference type="GO" id="GO:0005886">
    <property type="term" value="C:plasma membrane"/>
    <property type="evidence" value="ECO:0007669"/>
    <property type="project" value="UniProtKB-SubCell"/>
</dbReference>
<keyword evidence="6 8" id="KW-0472">Membrane</keyword>
<feature type="compositionally biased region" description="Basic and acidic residues" evidence="7">
    <location>
        <begin position="141"/>
        <end position="157"/>
    </location>
</feature>
<protein>
    <submittedName>
        <fullName evidence="9">DoxX family protein</fullName>
    </submittedName>
</protein>
<evidence type="ECO:0000256" key="8">
    <source>
        <dbReference type="SAM" id="Phobius"/>
    </source>
</evidence>
<evidence type="ECO:0000256" key="1">
    <source>
        <dbReference type="ARBA" id="ARBA00004651"/>
    </source>
</evidence>
<keyword evidence="4 8" id="KW-0812">Transmembrane</keyword>
<evidence type="ECO:0000313" key="10">
    <source>
        <dbReference type="Proteomes" id="UP000305778"/>
    </source>
</evidence>
<name>A0A4U0SRT1_9ACTN</name>
<feature type="transmembrane region" description="Helical" evidence="8">
    <location>
        <begin position="71"/>
        <end position="87"/>
    </location>
</feature>
<dbReference type="PANTHER" id="PTHR33452">
    <property type="entry name" value="OXIDOREDUCTASE CATD-RELATED"/>
    <property type="match status" value="1"/>
</dbReference>
<keyword evidence="10" id="KW-1185">Reference proteome</keyword>
<sequence>MPFRKAIEPHVLALFRMVVGLLFAVHGVSSLFGVPAVITGTVPPGTWPGWYAAVIQLIGGGLVVLGAGTRVAALICSGSMAYAYFTVHQPQALWPIQNNGDLSALYAWAFLLLVVTGPGAWSVEGLFDRSRYGRNLAARHAERKGAGRNDAQRDGADVARPAGSATGGDGLPPGLIRRPP</sequence>
<dbReference type="InterPro" id="IPR051907">
    <property type="entry name" value="DoxX-like_oxidoreductase"/>
</dbReference>
<dbReference type="InterPro" id="IPR032808">
    <property type="entry name" value="DoxX"/>
</dbReference>
<dbReference type="OrthoDB" id="9808524at2"/>
<organism evidence="9 10">
    <name type="scientific">Actinacidiphila oryziradicis</name>
    <dbReference type="NCBI Taxonomy" id="2571141"/>
    <lineage>
        <taxon>Bacteria</taxon>
        <taxon>Bacillati</taxon>
        <taxon>Actinomycetota</taxon>
        <taxon>Actinomycetes</taxon>
        <taxon>Kitasatosporales</taxon>
        <taxon>Streptomycetaceae</taxon>
        <taxon>Actinacidiphila</taxon>
    </lineage>
</organism>
<accession>A0A4U0SRT1</accession>
<dbReference type="AlphaFoldDB" id="A0A4U0SRT1"/>
<dbReference type="PANTHER" id="PTHR33452:SF4">
    <property type="entry name" value="BLL4328 PROTEIN"/>
    <property type="match status" value="1"/>
</dbReference>
<reference evidence="9 10" key="1">
    <citation type="submission" date="2019-04" db="EMBL/GenBank/DDBJ databases">
        <title>Streptomyces oryziradicis sp. nov., a novel actinomycete isolated from rhizosphere soil of rice (Oryza sativa L.).</title>
        <authorList>
            <person name="Li C."/>
        </authorList>
    </citation>
    <scope>NUCLEOTIDE SEQUENCE [LARGE SCALE GENOMIC DNA]</scope>
    <source>
        <strain evidence="9 10">NEAU-C40</strain>
    </source>
</reference>
<feature type="transmembrane region" description="Helical" evidence="8">
    <location>
        <begin position="12"/>
        <end position="38"/>
    </location>
</feature>
<feature type="region of interest" description="Disordered" evidence="7">
    <location>
        <begin position="141"/>
        <end position="180"/>
    </location>
</feature>
<evidence type="ECO:0000256" key="5">
    <source>
        <dbReference type="ARBA" id="ARBA00022989"/>
    </source>
</evidence>
<evidence type="ECO:0000256" key="6">
    <source>
        <dbReference type="ARBA" id="ARBA00023136"/>
    </source>
</evidence>
<dbReference type="EMBL" id="SUMC01000003">
    <property type="protein sequence ID" value="TKA12666.1"/>
    <property type="molecule type" value="Genomic_DNA"/>
</dbReference>
<keyword evidence="5 8" id="KW-1133">Transmembrane helix</keyword>
<gene>
    <name evidence="9" type="ORF">FCI23_04590</name>
</gene>
<evidence type="ECO:0000313" key="9">
    <source>
        <dbReference type="EMBL" id="TKA12666.1"/>
    </source>
</evidence>
<comment type="similarity">
    <text evidence="2">Belongs to the DoxX family.</text>
</comment>
<evidence type="ECO:0000256" key="7">
    <source>
        <dbReference type="SAM" id="MobiDB-lite"/>
    </source>
</evidence>
<keyword evidence="3" id="KW-1003">Cell membrane</keyword>
<comment type="subcellular location">
    <subcellularLocation>
        <location evidence="1">Cell membrane</location>
        <topology evidence="1">Multi-pass membrane protein</topology>
    </subcellularLocation>
</comment>
<dbReference type="Pfam" id="PF07681">
    <property type="entry name" value="DoxX"/>
    <property type="match status" value="1"/>
</dbReference>
<feature type="transmembrane region" description="Helical" evidence="8">
    <location>
        <begin position="107"/>
        <end position="127"/>
    </location>
</feature>
<comment type="caution">
    <text evidence="9">The sequence shown here is derived from an EMBL/GenBank/DDBJ whole genome shotgun (WGS) entry which is preliminary data.</text>
</comment>
<proteinExistence type="inferred from homology"/>
<evidence type="ECO:0000256" key="3">
    <source>
        <dbReference type="ARBA" id="ARBA00022475"/>
    </source>
</evidence>
<feature type="transmembrane region" description="Helical" evidence="8">
    <location>
        <begin position="50"/>
        <end position="66"/>
    </location>
</feature>